<dbReference type="Proteomes" id="UP000319342">
    <property type="component" value="Chromosome"/>
</dbReference>
<keyword evidence="1" id="KW-0732">Signal</keyword>
<dbReference type="AlphaFoldDB" id="A0A518CVS0"/>
<sequence precursor="true">MKSALFLPLALVATLASCGSTPDAPDPLIGTWDFDGAATYAINADALLADMQVPAEQLEQVAAMMASMFEQSTGSLTIAPDGTLTGNRTMPDPFGGDPISEEMTGSWSRGENGAVGTTQSVGSDVVEQLGFVVMGDTLHMSTDTETSITAVVFNRRP</sequence>
<dbReference type="PROSITE" id="PS51257">
    <property type="entry name" value="PROKAR_LIPOPROTEIN"/>
    <property type="match status" value="1"/>
</dbReference>
<name>A0A518CVS0_9BACT</name>
<feature type="chain" id="PRO_5022054570" description="Lipocalin-like domain-containing protein" evidence="1">
    <location>
        <begin position="19"/>
        <end position="157"/>
    </location>
</feature>
<reference evidence="2 3" key="1">
    <citation type="submission" date="2019-02" db="EMBL/GenBank/DDBJ databases">
        <title>Deep-cultivation of Planctomycetes and their phenomic and genomic characterization uncovers novel biology.</title>
        <authorList>
            <person name="Wiegand S."/>
            <person name="Jogler M."/>
            <person name="Boedeker C."/>
            <person name="Pinto D."/>
            <person name="Vollmers J."/>
            <person name="Rivas-Marin E."/>
            <person name="Kohn T."/>
            <person name="Peeters S.H."/>
            <person name="Heuer A."/>
            <person name="Rast P."/>
            <person name="Oberbeckmann S."/>
            <person name="Bunk B."/>
            <person name="Jeske O."/>
            <person name="Meyerdierks A."/>
            <person name="Storesund J.E."/>
            <person name="Kallscheuer N."/>
            <person name="Luecker S."/>
            <person name="Lage O.M."/>
            <person name="Pohl T."/>
            <person name="Merkel B.J."/>
            <person name="Hornburger P."/>
            <person name="Mueller R.-W."/>
            <person name="Bruemmer F."/>
            <person name="Labrenz M."/>
            <person name="Spormann A.M."/>
            <person name="Op den Camp H."/>
            <person name="Overmann J."/>
            <person name="Amann R."/>
            <person name="Jetten M.S.M."/>
            <person name="Mascher T."/>
            <person name="Medema M.H."/>
            <person name="Devos D.P."/>
            <person name="Kaster A.-K."/>
            <person name="Ovreas L."/>
            <person name="Rohde M."/>
            <person name="Galperin M.Y."/>
            <person name="Jogler C."/>
        </authorList>
    </citation>
    <scope>NUCLEOTIDE SEQUENCE [LARGE SCALE GENOMIC DNA]</scope>
    <source>
        <strain evidence="2 3">Pla163</strain>
    </source>
</reference>
<proteinExistence type="predicted"/>
<evidence type="ECO:0000313" key="2">
    <source>
        <dbReference type="EMBL" id="QDU83304.1"/>
    </source>
</evidence>
<keyword evidence="3" id="KW-1185">Reference proteome</keyword>
<evidence type="ECO:0000256" key="1">
    <source>
        <dbReference type="SAM" id="SignalP"/>
    </source>
</evidence>
<protein>
    <recommendedName>
        <fullName evidence="4">Lipocalin-like domain-containing protein</fullName>
    </recommendedName>
</protein>
<gene>
    <name evidence="2" type="ORF">Pla163_04020</name>
</gene>
<accession>A0A518CVS0</accession>
<dbReference type="EMBL" id="CP036290">
    <property type="protein sequence ID" value="QDU83304.1"/>
    <property type="molecule type" value="Genomic_DNA"/>
</dbReference>
<evidence type="ECO:0008006" key="4">
    <source>
        <dbReference type="Google" id="ProtNLM"/>
    </source>
</evidence>
<feature type="signal peptide" evidence="1">
    <location>
        <begin position="1"/>
        <end position="18"/>
    </location>
</feature>
<organism evidence="2 3">
    <name type="scientific">Rohdeia mirabilis</name>
    <dbReference type="NCBI Taxonomy" id="2528008"/>
    <lineage>
        <taxon>Bacteria</taxon>
        <taxon>Pseudomonadati</taxon>
        <taxon>Planctomycetota</taxon>
        <taxon>Planctomycetia</taxon>
        <taxon>Planctomycetia incertae sedis</taxon>
        <taxon>Rohdeia</taxon>
    </lineage>
</organism>
<evidence type="ECO:0000313" key="3">
    <source>
        <dbReference type="Proteomes" id="UP000319342"/>
    </source>
</evidence>
<dbReference type="RefSeq" id="WP_145182758.1">
    <property type="nucleotide sequence ID" value="NZ_CP036290.1"/>
</dbReference>